<dbReference type="EMBL" id="JBHTHU010000020">
    <property type="protein sequence ID" value="MFD0751471.1"/>
    <property type="molecule type" value="Genomic_DNA"/>
</dbReference>
<accession>A0ABW2Z3X3</accession>
<evidence type="ECO:0000259" key="1">
    <source>
        <dbReference type="Pfam" id="PF14206"/>
    </source>
</evidence>
<reference evidence="3" key="1">
    <citation type="journal article" date="2019" name="Int. J. Syst. Evol. Microbiol.">
        <title>The Global Catalogue of Microorganisms (GCM) 10K type strain sequencing project: providing services to taxonomists for standard genome sequencing and annotation.</title>
        <authorList>
            <consortium name="The Broad Institute Genomics Platform"/>
            <consortium name="The Broad Institute Genome Sequencing Center for Infectious Disease"/>
            <person name="Wu L."/>
            <person name="Ma J."/>
        </authorList>
    </citation>
    <scope>NUCLEOTIDE SEQUENCE [LARGE SCALE GENOMIC DNA]</scope>
    <source>
        <strain evidence="3">CCUG 63418</strain>
    </source>
</reference>
<comment type="caution">
    <text evidence="2">The sequence shown here is derived from an EMBL/GenBank/DDBJ whole genome shotgun (WGS) entry which is preliminary data.</text>
</comment>
<dbReference type="SUPFAM" id="SSF57802">
    <property type="entry name" value="Rubredoxin-like"/>
    <property type="match status" value="1"/>
</dbReference>
<dbReference type="Proteomes" id="UP001596958">
    <property type="component" value="Unassembled WGS sequence"/>
</dbReference>
<evidence type="ECO:0000313" key="2">
    <source>
        <dbReference type="EMBL" id="MFD0751471.1"/>
    </source>
</evidence>
<protein>
    <submittedName>
        <fullName evidence="2">CPCC family cysteine-rich protein</fullName>
    </submittedName>
</protein>
<organism evidence="2 3">
    <name type="scientific">Mucilaginibacter calamicampi</name>
    <dbReference type="NCBI Taxonomy" id="1302352"/>
    <lineage>
        <taxon>Bacteria</taxon>
        <taxon>Pseudomonadati</taxon>
        <taxon>Bacteroidota</taxon>
        <taxon>Sphingobacteriia</taxon>
        <taxon>Sphingobacteriales</taxon>
        <taxon>Sphingobacteriaceae</taxon>
        <taxon>Mucilaginibacter</taxon>
    </lineage>
</organism>
<feature type="domain" description="Cysteine-rich CPCC" evidence="1">
    <location>
        <begin position="11"/>
        <end position="81"/>
    </location>
</feature>
<dbReference type="RefSeq" id="WP_377101692.1">
    <property type="nucleotide sequence ID" value="NZ_JBHTHU010000020.1"/>
</dbReference>
<gene>
    <name evidence="2" type="ORF">ACFQZS_15070</name>
</gene>
<keyword evidence="3" id="KW-1185">Reference proteome</keyword>
<sequence length="87" mass="10069">MDNKNNYGRKQCACCGHYTITEIKETCPVCFWEEDSYQEKYIDDSGGPNNVSLRQAVANYKKMRVIEERFVNDVRPPQQDELGSVSK</sequence>
<name>A0ABW2Z3X3_9SPHI</name>
<proteinExistence type="predicted"/>
<dbReference type="InterPro" id="IPR025983">
    <property type="entry name" value="Cys_rich_CPCC"/>
</dbReference>
<evidence type="ECO:0000313" key="3">
    <source>
        <dbReference type="Proteomes" id="UP001596958"/>
    </source>
</evidence>
<dbReference type="Pfam" id="PF14206">
    <property type="entry name" value="Cys_rich_CPCC"/>
    <property type="match status" value="1"/>
</dbReference>